<evidence type="ECO:0000256" key="1">
    <source>
        <dbReference type="SAM" id="Phobius"/>
    </source>
</evidence>
<dbReference type="EMBL" id="JAIRAU010000001">
    <property type="protein sequence ID" value="MBZ5708400.1"/>
    <property type="molecule type" value="Genomic_DNA"/>
</dbReference>
<evidence type="ECO:0000313" key="2">
    <source>
        <dbReference type="EMBL" id="MBZ5708400.1"/>
    </source>
</evidence>
<organism evidence="2 3">
    <name type="scientific">Nannocystis pusilla</name>
    <dbReference type="NCBI Taxonomy" id="889268"/>
    <lineage>
        <taxon>Bacteria</taxon>
        <taxon>Pseudomonadati</taxon>
        <taxon>Myxococcota</taxon>
        <taxon>Polyangia</taxon>
        <taxon>Nannocystales</taxon>
        <taxon>Nannocystaceae</taxon>
        <taxon>Nannocystis</taxon>
    </lineage>
</organism>
<keyword evidence="3" id="KW-1185">Reference proteome</keyword>
<comment type="caution">
    <text evidence="2">The sequence shown here is derived from an EMBL/GenBank/DDBJ whole genome shotgun (WGS) entry which is preliminary data.</text>
</comment>
<proteinExistence type="predicted"/>
<dbReference type="RefSeq" id="WP_224190150.1">
    <property type="nucleotide sequence ID" value="NZ_JAIRAU010000001.1"/>
</dbReference>
<gene>
    <name evidence="2" type="ORF">K7C98_03965</name>
</gene>
<evidence type="ECO:0000313" key="3">
    <source>
        <dbReference type="Proteomes" id="UP001139031"/>
    </source>
</evidence>
<protein>
    <submittedName>
        <fullName evidence="2">Uncharacterized protein</fullName>
    </submittedName>
</protein>
<keyword evidence="1" id="KW-0812">Transmembrane</keyword>
<accession>A0ABS7TJK0</accession>
<reference evidence="2" key="1">
    <citation type="submission" date="2021-08" db="EMBL/GenBank/DDBJ databases">
        <authorList>
            <person name="Stevens D.C."/>
        </authorList>
    </citation>
    <scope>NUCLEOTIDE SEQUENCE</scope>
    <source>
        <strain evidence="2">DSM 53165</strain>
    </source>
</reference>
<feature type="transmembrane region" description="Helical" evidence="1">
    <location>
        <begin position="133"/>
        <end position="154"/>
    </location>
</feature>
<sequence length="260" mass="28122">MHDQWLPPPQPVKFVPGFVEGPAFMGYHPGRLLSHKVGVNTYFDGCPAIQQGHDVGYMIPHTAIPKNWMILINSMFSKHKVMMPVTSVLIEGKPMGTYLAAYLGLICASPVSLPTGFVICLRGTVMSYLTLKDIILGLSFIAVDVTLDAIWSVIVKGDQWGKFGSGKPMPAAYKNALETIFNKKLKGANPVLIARNVLSKLADHLVKSWIVSPVVSGAIYQTAQPLVDVPRGALPTVSIGRGSNIKYTFFPGKSSGNTAN</sequence>
<dbReference type="Proteomes" id="UP001139031">
    <property type="component" value="Unassembled WGS sequence"/>
</dbReference>
<keyword evidence="1" id="KW-1133">Transmembrane helix</keyword>
<keyword evidence="1" id="KW-0472">Membrane</keyword>
<name>A0ABS7TJK0_9BACT</name>
<feature type="transmembrane region" description="Helical" evidence="1">
    <location>
        <begin position="99"/>
        <end position="121"/>
    </location>
</feature>